<dbReference type="AlphaFoldDB" id="A0A0F9FQY9"/>
<proteinExistence type="predicted"/>
<reference evidence="1" key="1">
    <citation type="journal article" date="2015" name="Nature">
        <title>Complex archaea that bridge the gap between prokaryotes and eukaryotes.</title>
        <authorList>
            <person name="Spang A."/>
            <person name="Saw J.H."/>
            <person name="Jorgensen S.L."/>
            <person name="Zaremba-Niedzwiedzka K."/>
            <person name="Martijn J."/>
            <person name="Lind A.E."/>
            <person name="van Eijk R."/>
            <person name="Schleper C."/>
            <person name="Guy L."/>
            <person name="Ettema T.J."/>
        </authorList>
    </citation>
    <scope>NUCLEOTIDE SEQUENCE</scope>
</reference>
<gene>
    <name evidence="1" type="ORF">LCGC14_1923020</name>
</gene>
<organism evidence="1">
    <name type="scientific">marine sediment metagenome</name>
    <dbReference type="NCBI Taxonomy" id="412755"/>
    <lineage>
        <taxon>unclassified sequences</taxon>
        <taxon>metagenomes</taxon>
        <taxon>ecological metagenomes</taxon>
    </lineage>
</organism>
<accession>A0A0F9FQY9</accession>
<dbReference type="EMBL" id="LAZR01020516">
    <property type="protein sequence ID" value="KKL88603.1"/>
    <property type="molecule type" value="Genomic_DNA"/>
</dbReference>
<evidence type="ECO:0000313" key="1">
    <source>
        <dbReference type="EMBL" id="KKL88603.1"/>
    </source>
</evidence>
<sequence>MHYIRYEYTNYVSLMSYNKFTQLAETKLMAWMDDRIAEQILLLLAVQMAASREE</sequence>
<comment type="caution">
    <text evidence="1">The sequence shown here is derived from an EMBL/GenBank/DDBJ whole genome shotgun (WGS) entry which is preliminary data.</text>
</comment>
<name>A0A0F9FQY9_9ZZZZ</name>
<protein>
    <submittedName>
        <fullName evidence="1">Uncharacterized protein</fullName>
    </submittedName>
</protein>